<proteinExistence type="predicted"/>
<dbReference type="SUPFAM" id="SSF103088">
    <property type="entry name" value="OmpA-like"/>
    <property type="match status" value="1"/>
</dbReference>
<dbReference type="EMBL" id="CP133270">
    <property type="protein sequence ID" value="WVX66797.1"/>
    <property type="molecule type" value="Genomic_DNA"/>
</dbReference>
<dbReference type="CDD" id="cd07185">
    <property type="entry name" value="OmpA_C-like"/>
    <property type="match status" value="1"/>
</dbReference>
<accession>A0ABZ2C5T1</accession>
<gene>
    <name evidence="4" type="ORF">Bealeia1_00982</name>
</gene>
<evidence type="ECO:0000256" key="2">
    <source>
        <dbReference type="SAM" id="SignalP"/>
    </source>
</evidence>
<sequence>MKTILKASTTLGALAGLMLMTSGCAEFYKKTYDWSDAKGTEFTKALANEYYQFGQSEENIMYDDLEAAYFMKKANKVQDGCPIMPEYLDGWKLPNHTVPELQAARDRLIFAMQNGAQTIAPQMTAKAQANYDCWVEQQEENWQFDDIKLCRDTYYMSIDAVEKLVFGSMLQAPPAEVIEFATDSAALDAKAMEIIDEAVIFASSTEFGRRIHLIGHTDASGSNKLDKKLSHERVMAVKQELEKRGIPASMITTEAAGKMKGKKHEADHRRVDILFLEYK</sequence>
<feature type="domain" description="OmpA-like" evidence="3">
    <location>
        <begin position="167"/>
        <end position="279"/>
    </location>
</feature>
<evidence type="ECO:0000256" key="1">
    <source>
        <dbReference type="PROSITE-ProRule" id="PRU00473"/>
    </source>
</evidence>
<dbReference type="InterPro" id="IPR050330">
    <property type="entry name" value="Bact_OuterMem_StrucFunc"/>
</dbReference>
<name>A0ABZ2C5T1_9PROT</name>
<dbReference type="PROSITE" id="PS51257">
    <property type="entry name" value="PROKAR_LIPOPROTEIN"/>
    <property type="match status" value="1"/>
</dbReference>
<dbReference type="Pfam" id="PF00691">
    <property type="entry name" value="OmpA"/>
    <property type="match status" value="1"/>
</dbReference>
<feature type="chain" id="PRO_5047432033" evidence="2">
    <location>
        <begin position="26"/>
        <end position="279"/>
    </location>
</feature>
<reference evidence="4 5" key="1">
    <citation type="journal article" date="2024" name="Environ. Microbiol.">
        <title>Novel evolutionary insights on the interactions of the Holosporales (Alphaproteobacteria) with eukaryotic hosts from comparative genomics.</title>
        <authorList>
            <person name="Giovannini M."/>
            <person name="Petroni G."/>
            <person name="Castelli M."/>
        </authorList>
    </citation>
    <scope>NUCLEOTIDE SEQUENCE [LARGE SCALE GENOMIC DNA]</scope>
    <source>
        <strain evidence="4 5">US_Bl 15I1</strain>
    </source>
</reference>
<keyword evidence="1" id="KW-0472">Membrane</keyword>
<dbReference type="PROSITE" id="PS51123">
    <property type="entry name" value="OMPA_2"/>
    <property type="match status" value="1"/>
</dbReference>
<organism evidence="4 5">
    <name type="scientific">Candidatus Bealeia paramacronuclearis</name>
    <dbReference type="NCBI Taxonomy" id="1921001"/>
    <lineage>
        <taxon>Bacteria</taxon>
        <taxon>Pseudomonadati</taxon>
        <taxon>Pseudomonadota</taxon>
        <taxon>Alphaproteobacteria</taxon>
        <taxon>Holosporales</taxon>
        <taxon>Holosporaceae</taxon>
        <taxon>Candidatus Bealeia</taxon>
    </lineage>
</organism>
<keyword evidence="2" id="KW-0732">Signal</keyword>
<dbReference type="InterPro" id="IPR006665">
    <property type="entry name" value="OmpA-like"/>
</dbReference>
<dbReference type="RefSeq" id="WP_331255621.1">
    <property type="nucleotide sequence ID" value="NZ_CP133270.1"/>
</dbReference>
<feature type="signal peptide" evidence="2">
    <location>
        <begin position="1"/>
        <end position="25"/>
    </location>
</feature>
<evidence type="ECO:0000313" key="5">
    <source>
        <dbReference type="Proteomes" id="UP001330434"/>
    </source>
</evidence>
<dbReference type="Proteomes" id="UP001330434">
    <property type="component" value="Chromosome"/>
</dbReference>
<keyword evidence="5" id="KW-1185">Reference proteome</keyword>
<dbReference type="PANTHER" id="PTHR30329:SF21">
    <property type="entry name" value="LIPOPROTEIN YIAD-RELATED"/>
    <property type="match status" value="1"/>
</dbReference>
<dbReference type="InterPro" id="IPR036737">
    <property type="entry name" value="OmpA-like_sf"/>
</dbReference>
<evidence type="ECO:0000313" key="4">
    <source>
        <dbReference type="EMBL" id="WVX66797.1"/>
    </source>
</evidence>
<dbReference type="Gene3D" id="3.30.1330.60">
    <property type="entry name" value="OmpA-like domain"/>
    <property type="match status" value="1"/>
</dbReference>
<dbReference type="PANTHER" id="PTHR30329">
    <property type="entry name" value="STATOR ELEMENT OF FLAGELLAR MOTOR COMPLEX"/>
    <property type="match status" value="1"/>
</dbReference>
<protein>
    <submittedName>
        <fullName evidence="4">OmpA family domain protein</fullName>
    </submittedName>
</protein>
<evidence type="ECO:0000259" key="3">
    <source>
        <dbReference type="PROSITE" id="PS51123"/>
    </source>
</evidence>